<organism evidence="1 2">
    <name type="scientific">Arboricoccus pini</name>
    <dbReference type="NCBI Taxonomy" id="1963835"/>
    <lineage>
        <taxon>Bacteria</taxon>
        <taxon>Pseudomonadati</taxon>
        <taxon>Pseudomonadota</taxon>
        <taxon>Alphaproteobacteria</taxon>
        <taxon>Geminicoccales</taxon>
        <taxon>Geminicoccaceae</taxon>
        <taxon>Arboricoccus</taxon>
    </lineage>
</organism>
<gene>
    <name evidence="1" type="ORF">SAMN07250955_10625</name>
</gene>
<keyword evidence="2" id="KW-1185">Reference proteome</keyword>
<accession>A0A212R6C4</accession>
<evidence type="ECO:0000313" key="1">
    <source>
        <dbReference type="EMBL" id="SNB67712.1"/>
    </source>
</evidence>
<dbReference type="AlphaFoldDB" id="A0A212R6C4"/>
<dbReference type="OrthoDB" id="7066992at2"/>
<dbReference type="Proteomes" id="UP000197065">
    <property type="component" value="Unassembled WGS sequence"/>
</dbReference>
<proteinExistence type="predicted"/>
<dbReference type="RefSeq" id="WP_088561341.1">
    <property type="nucleotide sequence ID" value="NZ_FYEH01000006.1"/>
</dbReference>
<reference evidence="1 2" key="1">
    <citation type="submission" date="2017-06" db="EMBL/GenBank/DDBJ databases">
        <authorList>
            <person name="Kim H.J."/>
            <person name="Triplett B.A."/>
        </authorList>
    </citation>
    <scope>NUCLEOTIDE SEQUENCE [LARGE SCALE GENOMIC DNA]</scope>
    <source>
        <strain evidence="1 2">B29T1</strain>
    </source>
</reference>
<evidence type="ECO:0008006" key="3">
    <source>
        <dbReference type="Google" id="ProtNLM"/>
    </source>
</evidence>
<evidence type="ECO:0000313" key="2">
    <source>
        <dbReference type="Proteomes" id="UP000197065"/>
    </source>
</evidence>
<sequence>MPIHPDLRWYYPIDWPLISRRIRFDRAKGRCEWCGRPDRVPLSQLPDGRWFDEEQRRWRGDKGEEAPWPDFVEYTHVVLRRFVLSTAHLDHNPGNSRKENLAALCQRCHLRHDRPEHGRRRAITIRLRRALGDLFDGPHRRW</sequence>
<protein>
    <recommendedName>
        <fullName evidence="3">HNH endonuclease</fullName>
    </recommendedName>
</protein>
<dbReference type="EMBL" id="FYEH01000006">
    <property type="protein sequence ID" value="SNB67712.1"/>
    <property type="molecule type" value="Genomic_DNA"/>
</dbReference>
<name>A0A212R6C4_9PROT</name>